<reference evidence="3" key="1">
    <citation type="submission" date="2023-01" db="EMBL/GenBank/DDBJ databases">
        <title>Genome assembly of the deep-sea coral Lophelia pertusa.</title>
        <authorList>
            <person name="Herrera S."/>
            <person name="Cordes E."/>
        </authorList>
    </citation>
    <scope>NUCLEOTIDE SEQUENCE</scope>
    <source>
        <strain evidence="3">USNM1676648</strain>
        <tissue evidence="3">Polyp</tissue>
    </source>
</reference>
<feature type="compositionally biased region" description="Basic and acidic residues" evidence="1">
    <location>
        <begin position="111"/>
        <end position="128"/>
    </location>
</feature>
<evidence type="ECO:0000259" key="2">
    <source>
        <dbReference type="Pfam" id="PF15377"/>
    </source>
</evidence>
<name>A0A9W9Z7C5_9CNID</name>
<protein>
    <recommendedName>
        <fullName evidence="2">DUF4604 domain-containing protein</fullName>
    </recommendedName>
</protein>
<evidence type="ECO:0000313" key="4">
    <source>
        <dbReference type="Proteomes" id="UP001163046"/>
    </source>
</evidence>
<evidence type="ECO:0000313" key="3">
    <source>
        <dbReference type="EMBL" id="KAJ7374724.1"/>
    </source>
</evidence>
<dbReference type="AlphaFoldDB" id="A0A9W9Z7C5"/>
<dbReference type="PANTHER" id="PTHR31195">
    <property type="entry name" value="GEO02494P1"/>
    <property type="match status" value="1"/>
</dbReference>
<organism evidence="3 4">
    <name type="scientific">Desmophyllum pertusum</name>
    <dbReference type="NCBI Taxonomy" id="174260"/>
    <lineage>
        <taxon>Eukaryota</taxon>
        <taxon>Metazoa</taxon>
        <taxon>Cnidaria</taxon>
        <taxon>Anthozoa</taxon>
        <taxon>Hexacorallia</taxon>
        <taxon>Scleractinia</taxon>
        <taxon>Caryophylliina</taxon>
        <taxon>Caryophylliidae</taxon>
        <taxon>Desmophyllum</taxon>
    </lineage>
</organism>
<gene>
    <name evidence="3" type="ORF">OS493_005071</name>
</gene>
<proteinExistence type="predicted"/>
<keyword evidence="4" id="KW-1185">Reference proteome</keyword>
<dbReference type="InterPro" id="IPR040219">
    <property type="entry name" value="KIAA1143-like"/>
</dbReference>
<accession>A0A9W9Z7C5</accession>
<sequence length="134" mass="15143">MAGKNISFLKPKTPSFIAKFKEKVGYQESDTVETKFEESDSSKLDNTEHEDEKPTVVLGSNVSEAEADDFITRLKAEEDASLEEEKRKDAERKDSAEDDGKIVFKKPTKRKSSDSEKDLKSKADDKRNQNLPVL</sequence>
<dbReference type="PANTHER" id="PTHR31195:SF2">
    <property type="entry name" value="GEO02494P1"/>
    <property type="match status" value="1"/>
</dbReference>
<feature type="compositionally biased region" description="Basic and acidic residues" evidence="1">
    <location>
        <begin position="32"/>
        <end position="54"/>
    </location>
</feature>
<feature type="domain" description="DUF4604" evidence="2">
    <location>
        <begin position="4"/>
        <end position="128"/>
    </location>
</feature>
<dbReference type="EMBL" id="MU826827">
    <property type="protein sequence ID" value="KAJ7374724.1"/>
    <property type="molecule type" value="Genomic_DNA"/>
</dbReference>
<dbReference type="OrthoDB" id="10043580at2759"/>
<dbReference type="Pfam" id="PF15377">
    <property type="entry name" value="DUF4604"/>
    <property type="match status" value="1"/>
</dbReference>
<evidence type="ECO:0000256" key="1">
    <source>
        <dbReference type="SAM" id="MobiDB-lite"/>
    </source>
</evidence>
<dbReference type="Proteomes" id="UP001163046">
    <property type="component" value="Unassembled WGS sequence"/>
</dbReference>
<feature type="region of interest" description="Disordered" evidence="1">
    <location>
        <begin position="28"/>
        <end position="134"/>
    </location>
</feature>
<dbReference type="InterPro" id="IPR027911">
    <property type="entry name" value="DUF4604"/>
</dbReference>
<feature type="compositionally biased region" description="Basic and acidic residues" evidence="1">
    <location>
        <begin position="70"/>
        <end position="102"/>
    </location>
</feature>
<comment type="caution">
    <text evidence="3">The sequence shown here is derived from an EMBL/GenBank/DDBJ whole genome shotgun (WGS) entry which is preliminary data.</text>
</comment>